<evidence type="ECO:0000256" key="3">
    <source>
        <dbReference type="PIRSR" id="PIRSR004848-1"/>
    </source>
</evidence>
<sequence length="231" mass="25733">MTKKNDLAYIDENLRIIRERCAEAKDRYRSSDDNIRIMAVTKTVAPEAINHAVELGIDLLGENRVQEYLSKADFYDKSAEVQFIGHLQTNKVKYIINSVSMIQSVDSLKLGQEISRLAVKNGRVMDILCEVNIGGEDSKSGIAPDGLDELMDGLSELEGIRIRGLMTIPPPSDSDIFLGRMKELYDKVSSERKGMDTLSMGMTHDYAEAIKYGSTLVRIGTGLFGARDYSK</sequence>
<dbReference type="RefSeq" id="WP_028516111.1">
    <property type="nucleotide sequence ID" value="NZ_CAMIZA010000052.1"/>
</dbReference>
<dbReference type="PANTHER" id="PTHR10146:SF14">
    <property type="entry name" value="PYRIDOXAL PHOSPHATE HOMEOSTASIS PROTEIN"/>
    <property type="match status" value="1"/>
</dbReference>
<dbReference type="HAMAP" id="MF_02087">
    <property type="entry name" value="PLP_homeostasis"/>
    <property type="match status" value="1"/>
</dbReference>
<organism evidence="6 7">
    <name type="scientific">Ruminococcus flavefaciens</name>
    <dbReference type="NCBI Taxonomy" id="1265"/>
    <lineage>
        <taxon>Bacteria</taxon>
        <taxon>Bacillati</taxon>
        <taxon>Bacillota</taxon>
        <taxon>Clostridia</taxon>
        <taxon>Eubacteriales</taxon>
        <taxon>Oscillospiraceae</taxon>
        <taxon>Ruminococcus</taxon>
    </lineage>
</organism>
<evidence type="ECO:0000256" key="1">
    <source>
        <dbReference type="ARBA" id="ARBA00022898"/>
    </source>
</evidence>
<dbReference type="InterPro" id="IPR029066">
    <property type="entry name" value="PLP-binding_barrel"/>
</dbReference>
<dbReference type="AlphaFoldDB" id="A0A1K1P0X7"/>
<dbReference type="Pfam" id="PF01168">
    <property type="entry name" value="Ala_racemase_N"/>
    <property type="match status" value="1"/>
</dbReference>
<dbReference type="NCBIfam" id="TIGR00044">
    <property type="entry name" value="YggS family pyridoxal phosphate-dependent enzyme"/>
    <property type="match status" value="1"/>
</dbReference>
<dbReference type="InterPro" id="IPR001608">
    <property type="entry name" value="Ala_racemase_N"/>
</dbReference>
<comment type="function">
    <text evidence="2">Pyridoxal 5'-phosphate (PLP)-binding protein, which is involved in PLP homeostasis.</text>
</comment>
<dbReference type="PIRSF" id="PIRSF004848">
    <property type="entry name" value="YBL036c_PLPDEIII"/>
    <property type="match status" value="1"/>
</dbReference>
<dbReference type="Gene3D" id="3.20.20.10">
    <property type="entry name" value="Alanine racemase"/>
    <property type="match status" value="1"/>
</dbReference>
<evidence type="ECO:0000313" key="7">
    <source>
        <dbReference type="Proteomes" id="UP000183461"/>
    </source>
</evidence>
<comment type="similarity">
    <text evidence="2 4">Belongs to the pyridoxal phosphate-binding protein YggS/PROSC family.</text>
</comment>
<dbReference type="PANTHER" id="PTHR10146">
    <property type="entry name" value="PROLINE SYNTHETASE CO-TRANSCRIBED BACTERIAL HOMOLOG PROTEIN"/>
    <property type="match status" value="1"/>
</dbReference>
<dbReference type="GO" id="GO:0030170">
    <property type="term" value="F:pyridoxal phosphate binding"/>
    <property type="evidence" value="ECO:0007669"/>
    <property type="project" value="UniProtKB-UniRule"/>
</dbReference>
<keyword evidence="1 2" id="KW-0663">Pyridoxal phosphate</keyword>
<name>A0A1K1P0X7_RUMFL</name>
<gene>
    <name evidence="6" type="ORF">SAMN02910280_2405</name>
</gene>
<dbReference type="InterPro" id="IPR011078">
    <property type="entry name" value="PyrdxlP_homeostasis"/>
</dbReference>
<feature type="domain" description="Alanine racemase N-terminal" evidence="5">
    <location>
        <begin position="14"/>
        <end position="227"/>
    </location>
</feature>
<protein>
    <recommendedName>
        <fullName evidence="2">Pyridoxal phosphate homeostasis protein</fullName>
        <shortName evidence="2">PLP homeostasis protein</shortName>
    </recommendedName>
</protein>
<reference evidence="6 7" key="1">
    <citation type="submission" date="2016-11" db="EMBL/GenBank/DDBJ databases">
        <authorList>
            <person name="Jaros S."/>
            <person name="Januszkiewicz K."/>
            <person name="Wedrychowicz H."/>
        </authorList>
    </citation>
    <scope>NUCLEOTIDE SEQUENCE [LARGE SCALE GENOMIC DNA]</scope>
    <source>
        <strain evidence="6 7">YL228</strain>
    </source>
</reference>
<dbReference type="SUPFAM" id="SSF51419">
    <property type="entry name" value="PLP-binding barrel"/>
    <property type="match status" value="1"/>
</dbReference>
<comment type="cofactor">
    <cofactor evidence="3">
        <name>pyridoxal 5'-phosphate</name>
        <dbReference type="ChEBI" id="CHEBI:597326"/>
    </cofactor>
</comment>
<feature type="modified residue" description="N6-(pyridoxal phosphate)lysine" evidence="2 3">
    <location>
        <position position="42"/>
    </location>
</feature>
<evidence type="ECO:0000313" key="6">
    <source>
        <dbReference type="EMBL" id="SFW41109.1"/>
    </source>
</evidence>
<dbReference type="Proteomes" id="UP000183461">
    <property type="component" value="Unassembled WGS sequence"/>
</dbReference>
<dbReference type="EMBL" id="FPIP01000006">
    <property type="protein sequence ID" value="SFW41109.1"/>
    <property type="molecule type" value="Genomic_DNA"/>
</dbReference>
<evidence type="ECO:0000256" key="2">
    <source>
        <dbReference type="HAMAP-Rule" id="MF_02087"/>
    </source>
</evidence>
<dbReference type="CDD" id="cd00635">
    <property type="entry name" value="PLPDE_III_YBL036c_like"/>
    <property type="match status" value="1"/>
</dbReference>
<evidence type="ECO:0000256" key="4">
    <source>
        <dbReference type="RuleBase" id="RU004514"/>
    </source>
</evidence>
<accession>A0A1K1P0X7</accession>
<proteinExistence type="inferred from homology"/>
<evidence type="ECO:0000259" key="5">
    <source>
        <dbReference type="Pfam" id="PF01168"/>
    </source>
</evidence>